<dbReference type="EMBL" id="JAHRIO010051404">
    <property type="protein sequence ID" value="MEQ2175393.1"/>
    <property type="molecule type" value="Genomic_DNA"/>
</dbReference>
<sequence length="221" mass="24189">MTQEHKFTGDLKASVTGPPDVSGLLVSTGSRTTSSHNVQSAKKLFSAQLTEVPFLNRGTLGCPARAALSPRPVNRRPAVLLPSGNQERRHPQTSADNAGHVRQERGKTERFQLNRRSPPGSRSLPQSRPESNLNLLRKHPGIPQVAAGSSAAHAWSQHQRNNNSCNLLICFKTRLKGLRVTHTPARPGLSKTINPGLRHVPTTCVLIYMNQPVFVVPFRSL</sequence>
<name>A0ABV0NXZ4_9TELE</name>
<feature type="region of interest" description="Disordered" evidence="1">
    <location>
        <begin position="1"/>
        <end position="36"/>
    </location>
</feature>
<feature type="region of interest" description="Disordered" evidence="1">
    <location>
        <begin position="62"/>
        <end position="135"/>
    </location>
</feature>
<reference evidence="2 3" key="1">
    <citation type="submission" date="2021-06" db="EMBL/GenBank/DDBJ databases">
        <authorList>
            <person name="Palmer J.M."/>
        </authorList>
    </citation>
    <scope>NUCLEOTIDE SEQUENCE [LARGE SCALE GENOMIC DNA]</scope>
    <source>
        <strain evidence="2 3">GA_2019</strain>
        <tissue evidence="2">Muscle</tissue>
    </source>
</reference>
<evidence type="ECO:0000313" key="2">
    <source>
        <dbReference type="EMBL" id="MEQ2175393.1"/>
    </source>
</evidence>
<gene>
    <name evidence="2" type="ORF">GOODEAATRI_017517</name>
</gene>
<accession>A0ABV0NXZ4</accession>
<keyword evidence="3" id="KW-1185">Reference proteome</keyword>
<feature type="compositionally biased region" description="Polar residues" evidence="1">
    <location>
        <begin position="25"/>
        <end position="36"/>
    </location>
</feature>
<evidence type="ECO:0000313" key="3">
    <source>
        <dbReference type="Proteomes" id="UP001476798"/>
    </source>
</evidence>
<protein>
    <submittedName>
        <fullName evidence="2">Uncharacterized protein</fullName>
    </submittedName>
</protein>
<evidence type="ECO:0000256" key="1">
    <source>
        <dbReference type="SAM" id="MobiDB-lite"/>
    </source>
</evidence>
<organism evidence="2 3">
    <name type="scientific">Goodea atripinnis</name>
    <dbReference type="NCBI Taxonomy" id="208336"/>
    <lineage>
        <taxon>Eukaryota</taxon>
        <taxon>Metazoa</taxon>
        <taxon>Chordata</taxon>
        <taxon>Craniata</taxon>
        <taxon>Vertebrata</taxon>
        <taxon>Euteleostomi</taxon>
        <taxon>Actinopterygii</taxon>
        <taxon>Neopterygii</taxon>
        <taxon>Teleostei</taxon>
        <taxon>Neoteleostei</taxon>
        <taxon>Acanthomorphata</taxon>
        <taxon>Ovalentaria</taxon>
        <taxon>Atherinomorphae</taxon>
        <taxon>Cyprinodontiformes</taxon>
        <taxon>Goodeidae</taxon>
        <taxon>Goodea</taxon>
    </lineage>
</organism>
<proteinExistence type="predicted"/>
<comment type="caution">
    <text evidence="2">The sequence shown here is derived from an EMBL/GenBank/DDBJ whole genome shotgun (WGS) entry which is preliminary data.</text>
</comment>
<dbReference type="Proteomes" id="UP001476798">
    <property type="component" value="Unassembled WGS sequence"/>
</dbReference>
<feature type="compositionally biased region" description="Basic and acidic residues" evidence="1">
    <location>
        <begin position="99"/>
        <end position="112"/>
    </location>
</feature>
<feature type="compositionally biased region" description="Polar residues" evidence="1">
    <location>
        <begin position="123"/>
        <end position="134"/>
    </location>
</feature>